<sequence length="223" mass="24984">MHNHTCHLTDIFILSLVLVLLSGGEVPYTTLATRMMMGVWWLFALIVLSSYTANLAAFLTISRIENSIQSLQDLSKQTELPYGTVLDSAVYEQVRSKAMNPFERDPMYSQMWRMINRTGGADNNVEESKEGIRKVGGHPTLNETPPLSCNIGRVQGGHPQTSHSLCHFADTFIQNNVHYSELIHFSMCEPGGIWLTNAVCEPMTLALQAPCSYQLRLTRSCVF</sequence>
<accession>A0A060WLE8</accession>
<dbReference type="Gene3D" id="1.10.287.70">
    <property type="match status" value="1"/>
</dbReference>
<gene>
    <name evidence="13" type="ORF">GSONMT00074282001</name>
</gene>
<keyword evidence="9" id="KW-1071">Ligand-gated ion channel</keyword>
<keyword evidence="4 11" id="KW-1133">Transmembrane helix</keyword>
<feature type="domain" description="Ionotropic glutamate receptor C-terminal" evidence="12">
    <location>
        <begin position="4"/>
        <end position="148"/>
    </location>
</feature>
<evidence type="ECO:0000256" key="4">
    <source>
        <dbReference type="ARBA" id="ARBA00022989"/>
    </source>
</evidence>
<keyword evidence="2" id="KW-0813">Transport</keyword>
<dbReference type="EMBL" id="FR904522">
    <property type="protein sequence ID" value="CDQ65909.1"/>
    <property type="molecule type" value="Genomic_DNA"/>
</dbReference>
<name>A0A060WLE8_ONCMY</name>
<dbReference type="Pfam" id="PF00060">
    <property type="entry name" value="Lig_chan"/>
    <property type="match status" value="1"/>
</dbReference>
<organism evidence="13 14">
    <name type="scientific">Oncorhynchus mykiss</name>
    <name type="common">Rainbow trout</name>
    <name type="synonym">Salmo gairdneri</name>
    <dbReference type="NCBI Taxonomy" id="8022"/>
    <lineage>
        <taxon>Eukaryota</taxon>
        <taxon>Metazoa</taxon>
        <taxon>Chordata</taxon>
        <taxon>Craniata</taxon>
        <taxon>Vertebrata</taxon>
        <taxon>Euteleostomi</taxon>
        <taxon>Actinopterygii</taxon>
        <taxon>Neopterygii</taxon>
        <taxon>Teleostei</taxon>
        <taxon>Protacanthopterygii</taxon>
        <taxon>Salmoniformes</taxon>
        <taxon>Salmonidae</taxon>
        <taxon>Salmoninae</taxon>
        <taxon>Oncorhynchus</taxon>
    </lineage>
</organism>
<dbReference type="AlphaFoldDB" id="A0A060WLE8"/>
<evidence type="ECO:0000256" key="9">
    <source>
        <dbReference type="ARBA" id="ARBA00023286"/>
    </source>
</evidence>
<keyword evidence="6 11" id="KW-0472">Membrane</keyword>
<dbReference type="STRING" id="8022.A0A060WLE8"/>
<evidence type="ECO:0000313" key="13">
    <source>
        <dbReference type="EMBL" id="CDQ65909.1"/>
    </source>
</evidence>
<evidence type="ECO:0000256" key="10">
    <source>
        <dbReference type="ARBA" id="ARBA00023303"/>
    </source>
</evidence>
<evidence type="ECO:0000256" key="8">
    <source>
        <dbReference type="ARBA" id="ARBA00023180"/>
    </source>
</evidence>
<evidence type="ECO:0000256" key="7">
    <source>
        <dbReference type="ARBA" id="ARBA00023170"/>
    </source>
</evidence>
<reference evidence="13" key="1">
    <citation type="journal article" date="2014" name="Nat. Commun.">
        <title>The rainbow trout genome provides novel insights into evolution after whole-genome duplication in vertebrates.</title>
        <authorList>
            <person name="Berthelot C."/>
            <person name="Brunet F."/>
            <person name="Chalopin D."/>
            <person name="Juanchich A."/>
            <person name="Bernard M."/>
            <person name="Noel B."/>
            <person name="Bento P."/>
            <person name="Da Silva C."/>
            <person name="Labadie K."/>
            <person name="Alberti A."/>
            <person name="Aury J.M."/>
            <person name="Louis A."/>
            <person name="Dehais P."/>
            <person name="Bardou P."/>
            <person name="Montfort J."/>
            <person name="Klopp C."/>
            <person name="Cabau C."/>
            <person name="Gaspin C."/>
            <person name="Thorgaard G.H."/>
            <person name="Boussaha M."/>
            <person name="Quillet E."/>
            <person name="Guyomard R."/>
            <person name="Galiana D."/>
            <person name="Bobe J."/>
            <person name="Volff J.N."/>
            <person name="Genet C."/>
            <person name="Wincker P."/>
            <person name="Jaillon O."/>
            <person name="Roest Crollius H."/>
            <person name="Guiguen Y."/>
        </authorList>
    </citation>
    <scope>NUCLEOTIDE SEQUENCE [LARGE SCALE GENOMIC DNA]</scope>
</reference>
<reference evidence="13" key="2">
    <citation type="submission" date="2014-03" db="EMBL/GenBank/DDBJ databases">
        <authorList>
            <person name="Genoscope - CEA"/>
        </authorList>
    </citation>
    <scope>NUCLEOTIDE SEQUENCE</scope>
</reference>
<dbReference type="Proteomes" id="UP000193380">
    <property type="component" value="Unassembled WGS sequence"/>
</dbReference>
<dbReference type="InterPro" id="IPR001320">
    <property type="entry name" value="Iontro_rcpt_C"/>
</dbReference>
<dbReference type="GO" id="GO:0015276">
    <property type="term" value="F:ligand-gated monoatomic ion channel activity"/>
    <property type="evidence" value="ECO:0007669"/>
    <property type="project" value="InterPro"/>
</dbReference>
<feature type="transmembrane region" description="Helical" evidence="11">
    <location>
        <begin position="39"/>
        <end position="61"/>
    </location>
</feature>
<keyword evidence="8" id="KW-0325">Glycoprotein</keyword>
<dbReference type="PaxDb" id="8022-A0A060WLE8"/>
<evidence type="ECO:0000256" key="2">
    <source>
        <dbReference type="ARBA" id="ARBA00022448"/>
    </source>
</evidence>
<comment type="subcellular location">
    <subcellularLocation>
        <location evidence="1">Membrane</location>
        <topology evidence="1">Multi-pass membrane protein</topology>
    </subcellularLocation>
</comment>
<feature type="transmembrane region" description="Helical" evidence="11">
    <location>
        <begin position="12"/>
        <end position="33"/>
    </location>
</feature>
<dbReference type="GO" id="GO:0016020">
    <property type="term" value="C:membrane"/>
    <property type="evidence" value="ECO:0007669"/>
    <property type="project" value="UniProtKB-SubCell"/>
</dbReference>
<proteinExistence type="predicted"/>
<evidence type="ECO:0000259" key="12">
    <source>
        <dbReference type="Pfam" id="PF00060"/>
    </source>
</evidence>
<evidence type="ECO:0000313" key="14">
    <source>
        <dbReference type="Proteomes" id="UP000193380"/>
    </source>
</evidence>
<dbReference type="PANTHER" id="PTHR18966">
    <property type="entry name" value="IONOTROPIC GLUTAMATE RECEPTOR"/>
    <property type="match status" value="1"/>
</dbReference>
<keyword evidence="10" id="KW-0407">Ion channel</keyword>
<evidence type="ECO:0000256" key="3">
    <source>
        <dbReference type="ARBA" id="ARBA00022692"/>
    </source>
</evidence>
<protein>
    <recommendedName>
        <fullName evidence="12">Ionotropic glutamate receptor C-terminal domain-containing protein</fullName>
    </recommendedName>
</protein>
<evidence type="ECO:0000256" key="5">
    <source>
        <dbReference type="ARBA" id="ARBA00023065"/>
    </source>
</evidence>
<evidence type="ECO:0000256" key="11">
    <source>
        <dbReference type="SAM" id="Phobius"/>
    </source>
</evidence>
<keyword evidence="3 11" id="KW-0812">Transmembrane</keyword>
<evidence type="ECO:0000256" key="6">
    <source>
        <dbReference type="ARBA" id="ARBA00023136"/>
    </source>
</evidence>
<keyword evidence="5" id="KW-0406">Ion transport</keyword>
<keyword evidence="7" id="KW-0675">Receptor</keyword>
<evidence type="ECO:0000256" key="1">
    <source>
        <dbReference type="ARBA" id="ARBA00004141"/>
    </source>
</evidence>
<dbReference type="InterPro" id="IPR015683">
    <property type="entry name" value="Ionotropic_Glu_rcpt"/>
</dbReference>